<organism evidence="2 3">
    <name type="scientific">Emticicia aquatilis</name>
    <dbReference type="NCBI Taxonomy" id="1537369"/>
    <lineage>
        <taxon>Bacteria</taxon>
        <taxon>Pseudomonadati</taxon>
        <taxon>Bacteroidota</taxon>
        <taxon>Cytophagia</taxon>
        <taxon>Cytophagales</taxon>
        <taxon>Leadbetterellaceae</taxon>
        <taxon>Emticicia</taxon>
    </lineage>
</organism>
<dbReference type="CDD" id="cd04301">
    <property type="entry name" value="NAT_SF"/>
    <property type="match status" value="1"/>
</dbReference>
<gene>
    <name evidence="2" type="ORF">GCM10011514_11220</name>
</gene>
<dbReference type="SUPFAM" id="SSF55729">
    <property type="entry name" value="Acyl-CoA N-acyltransferases (Nat)"/>
    <property type="match status" value="1"/>
</dbReference>
<evidence type="ECO:0000259" key="1">
    <source>
        <dbReference type="PROSITE" id="PS51186"/>
    </source>
</evidence>
<dbReference type="RefSeq" id="WP_188765056.1">
    <property type="nucleotide sequence ID" value="NZ_BMKK01000002.1"/>
</dbReference>
<dbReference type="GO" id="GO:0016747">
    <property type="term" value="F:acyltransferase activity, transferring groups other than amino-acyl groups"/>
    <property type="evidence" value="ECO:0007669"/>
    <property type="project" value="InterPro"/>
</dbReference>
<dbReference type="InterPro" id="IPR016181">
    <property type="entry name" value="Acyl_CoA_acyltransferase"/>
</dbReference>
<dbReference type="Pfam" id="PF13673">
    <property type="entry name" value="Acetyltransf_10"/>
    <property type="match status" value="1"/>
</dbReference>
<dbReference type="Gene3D" id="3.40.630.30">
    <property type="match status" value="1"/>
</dbReference>
<protein>
    <submittedName>
        <fullName evidence="2">N-acetyltransferase</fullName>
    </submittedName>
</protein>
<proteinExistence type="predicted"/>
<reference evidence="2" key="2">
    <citation type="submission" date="2020-09" db="EMBL/GenBank/DDBJ databases">
        <authorList>
            <person name="Sun Q."/>
            <person name="Zhou Y."/>
        </authorList>
    </citation>
    <scope>NUCLEOTIDE SEQUENCE</scope>
    <source>
        <strain evidence="2">CGMCC 1.15958</strain>
    </source>
</reference>
<dbReference type="AlphaFoldDB" id="A0A917DLV6"/>
<dbReference type="InterPro" id="IPR000182">
    <property type="entry name" value="GNAT_dom"/>
</dbReference>
<keyword evidence="3" id="KW-1185">Reference proteome</keyword>
<evidence type="ECO:0000313" key="2">
    <source>
        <dbReference type="EMBL" id="GGD48839.1"/>
    </source>
</evidence>
<feature type="domain" description="N-acetyltransferase" evidence="1">
    <location>
        <begin position="1"/>
        <end position="136"/>
    </location>
</feature>
<dbReference type="PROSITE" id="PS51186">
    <property type="entry name" value="GNAT"/>
    <property type="match status" value="1"/>
</dbReference>
<accession>A0A917DLV6</accession>
<name>A0A917DLV6_9BACT</name>
<reference evidence="2" key="1">
    <citation type="journal article" date="2014" name="Int. J. Syst. Evol. Microbiol.">
        <title>Complete genome sequence of Corynebacterium casei LMG S-19264T (=DSM 44701T), isolated from a smear-ripened cheese.</title>
        <authorList>
            <consortium name="US DOE Joint Genome Institute (JGI-PGF)"/>
            <person name="Walter F."/>
            <person name="Albersmeier A."/>
            <person name="Kalinowski J."/>
            <person name="Ruckert C."/>
        </authorList>
    </citation>
    <scope>NUCLEOTIDE SEQUENCE</scope>
    <source>
        <strain evidence="2">CGMCC 1.15958</strain>
    </source>
</reference>
<sequence length="136" mass="15731">MIVIKEIEASETWPLRHKVMWPSKPLDFVVLPNDDVGIHYGLFEKDILVSVISLFVDGKNGQFRKFATDDYFQGRGYGTKLLTHLIEEAKKLKITHLKCSARMTAIEFYERFGMKVASDIIRKNGKDYVIMELAFE</sequence>
<comment type="caution">
    <text evidence="2">The sequence shown here is derived from an EMBL/GenBank/DDBJ whole genome shotgun (WGS) entry which is preliminary data.</text>
</comment>
<dbReference type="EMBL" id="BMKK01000002">
    <property type="protein sequence ID" value="GGD48839.1"/>
    <property type="molecule type" value="Genomic_DNA"/>
</dbReference>
<dbReference type="Proteomes" id="UP000609064">
    <property type="component" value="Unassembled WGS sequence"/>
</dbReference>
<evidence type="ECO:0000313" key="3">
    <source>
        <dbReference type="Proteomes" id="UP000609064"/>
    </source>
</evidence>